<dbReference type="InterPro" id="IPR020841">
    <property type="entry name" value="PKS_Beta-ketoAc_synthase_dom"/>
</dbReference>
<comment type="subunit">
    <text evidence="3">Homodimer.</text>
</comment>
<dbReference type="Proteomes" id="UP000467488">
    <property type="component" value="Chromosome"/>
</dbReference>
<dbReference type="GO" id="GO:0004315">
    <property type="term" value="F:3-oxoacyl-[acyl-carrier-protein] synthase activity"/>
    <property type="evidence" value="ECO:0007669"/>
    <property type="project" value="UniProtKB-EC"/>
</dbReference>
<evidence type="ECO:0000256" key="12">
    <source>
        <dbReference type="ARBA" id="ARBA00042143"/>
    </source>
</evidence>
<keyword evidence="9" id="KW-0012">Acyltransferase</keyword>
<evidence type="ECO:0000256" key="2">
    <source>
        <dbReference type="ARBA" id="ARBA00005194"/>
    </source>
</evidence>
<dbReference type="PROSITE" id="PS52004">
    <property type="entry name" value="KS3_2"/>
    <property type="match status" value="1"/>
</dbReference>
<evidence type="ECO:0000256" key="14">
    <source>
        <dbReference type="ARBA" id="ARBA00048506"/>
    </source>
</evidence>
<dbReference type="Gene3D" id="3.40.47.10">
    <property type="match status" value="1"/>
</dbReference>
<evidence type="ECO:0000256" key="4">
    <source>
        <dbReference type="ARBA" id="ARBA00013191"/>
    </source>
</evidence>
<protein>
    <recommendedName>
        <fullName evidence="10">3-oxoacyl-[acyl-carrier-protein] synthase 1</fullName>
        <ecNumber evidence="4">2.3.1.41</ecNumber>
    </recommendedName>
    <alternativeName>
        <fullName evidence="11">3-oxoacyl-[acyl-carrier-protein] synthase I</fullName>
    </alternativeName>
    <alternativeName>
        <fullName evidence="12">Beta-ketoacyl-ACP synthase I</fullName>
    </alternativeName>
</protein>
<dbReference type="InterPro" id="IPR000794">
    <property type="entry name" value="Beta-ketoacyl_synthase"/>
</dbReference>
<feature type="domain" description="Ketosynthase family 3 (KS3)" evidence="15">
    <location>
        <begin position="1"/>
        <end position="146"/>
    </location>
</feature>
<gene>
    <name evidence="16" type="ORF">EIMP300_36610</name>
</gene>
<accession>A0A8S0FQS1</accession>
<organism evidence="16 17">
    <name type="scientific">Escherichia coli</name>
    <dbReference type="NCBI Taxonomy" id="562"/>
    <lineage>
        <taxon>Bacteria</taxon>
        <taxon>Pseudomonadati</taxon>
        <taxon>Pseudomonadota</taxon>
        <taxon>Gammaproteobacteria</taxon>
        <taxon>Enterobacterales</taxon>
        <taxon>Enterobacteriaceae</taxon>
        <taxon>Escherichia</taxon>
    </lineage>
</organism>
<keyword evidence="8" id="KW-0275">Fatty acid biosynthesis</keyword>
<evidence type="ECO:0000256" key="11">
    <source>
        <dbReference type="ARBA" id="ARBA00041620"/>
    </source>
</evidence>
<evidence type="ECO:0000256" key="3">
    <source>
        <dbReference type="ARBA" id="ARBA00011738"/>
    </source>
</evidence>
<comment type="catalytic activity">
    <reaction evidence="13">
        <text>(3Z)-decenoyl-[ACP] + malonyl-[ACP] + H(+) = 3-oxo-(5Z)-dodecenoyl-[ACP] + holo-[ACP] + CO2</text>
        <dbReference type="Rhea" id="RHEA:54940"/>
        <dbReference type="Rhea" id="RHEA-COMP:9623"/>
        <dbReference type="Rhea" id="RHEA-COMP:9685"/>
        <dbReference type="Rhea" id="RHEA-COMP:9927"/>
        <dbReference type="Rhea" id="RHEA-COMP:14042"/>
        <dbReference type="ChEBI" id="CHEBI:15378"/>
        <dbReference type="ChEBI" id="CHEBI:16526"/>
        <dbReference type="ChEBI" id="CHEBI:64479"/>
        <dbReference type="ChEBI" id="CHEBI:78449"/>
        <dbReference type="ChEBI" id="CHEBI:78798"/>
        <dbReference type="ChEBI" id="CHEBI:138410"/>
    </reaction>
    <physiologicalReaction direction="left-to-right" evidence="13">
        <dbReference type="Rhea" id="RHEA:54941"/>
    </physiologicalReaction>
</comment>
<evidence type="ECO:0000256" key="9">
    <source>
        <dbReference type="ARBA" id="ARBA00023315"/>
    </source>
</evidence>
<evidence type="ECO:0000256" key="5">
    <source>
        <dbReference type="ARBA" id="ARBA00022516"/>
    </source>
</evidence>
<dbReference type="PANTHER" id="PTHR11712">
    <property type="entry name" value="POLYKETIDE SYNTHASE-RELATED"/>
    <property type="match status" value="1"/>
</dbReference>
<comment type="catalytic activity">
    <reaction evidence="14">
        <text>a fatty acyl-[ACP] + malonyl-[ACP] + H(+) = a 3-oxoacyl-[ACP] + holo-[ACP] + CO2</text>
        <dbReference type="Rhea" id="RHEA:22836"/>
        <dbReference type="Rhea" id="RHEA-COMP:9623"/>
        <dbReference type="Rhea" id="RHEA-COMP:9685"/>
        <dbReference type="Rhea" id="RHEA-COMP:9916"/>
        <dbReference type="Rhea" id="RHEA-COMP:14125"/>
        <dbReference type="ChEBI" id="CHEBI:15378"/>
        <dbReference type="ChEBI" id="CHEBI:16526"/>
        <dbReference type="ChEBI" id="CHEBI:64479"/>
        <dbReference type="ChEBI" id="CHEBI:78449"/>
        <dbReference type="ChEBI" id="CHEBI:78776"/>
        <dbReference type="ChEBI" id="CHEBI:138651"/>
        <dbReference type="EC" id="2.3.1.41"/>
    </reaction>
    <physiologicalReaction direction="left-to-right" evidence="14">
        <dbReference type="Rhea" id="RHEA:22837"/>
    </physiologicalReaction>
</comment>
<dbReference type="EMBL" id="AP022360">
    <property type="protein sequence ID" value="BBU82261.1"/>
    <property type="molecule type" value="Genomic_DNA"/>
</dbReference>
<evidence type="ECO:0000313" key="16">
    <source>
        <dbReference type="EMBL" id="BBU82261.1"/>
    </source>
</evidence>
<reference evidence="16 17" key="1">
    <citation type="submission" date="2020-01" db="EMBL/GenBank/DDBJ databases">
        <title>Dynamics of blaIMP-6 dissemination in carbapenem resistant Enterobacteriacea isolated from regional surveillance in Osaka, Japan.</title>
        <authorList>
            <person name="Abe R."/>
            <person name="Akeda Y."/>
            <person name="Sugawara Y."/>
            <person name="Yamamoto N."/>
            <person name="Tomono K."/>
            <person name="Takeuchi D."/>
            <person name="Kawahara R."/>
            <person name="Hamada S."/>
        </authorList>
    </citation>
    <scope>NUCLEOTIDE SEQUENCE [LARGE SCALE GENOMIC DNA]</scope>
    <source>
        <strain evidence="16 17">E300</strain>
    </source>
</reference>
<dbReference type="PANTHER" id="PTHR11712:SF306">
    <property type="entry name" value="3-OXOACYL-[ACYL-CARRIER-PROTEIN] SYNTHASE 1"/>
    <property type="match status" value="1"/>
</dbReference>
<dbReference type="InterPro" id="IPR016039">
    <property type="entry name" value="Thiolase-like"/>
</dbReference>
<dbReference type="SUPFAM" id="SSF53901">
    <property type="entry name" value="Thiolase-like"/>
    <property type="match status" value="1"/>
</dbReference>
<dbReference type="InterPro" id="IPR018201">
    <property type="entry name" value="Ketoacyl_synth_AS"/>
</dbReference>
<evidence type="ECO:0000259" key="15">
    <source>
        <dbReference type="PROSITE" id="PS52004"/>
    </source>
</evidence>
<evidence type="ECO:0000256" key="8">
    <source>
        <dbReference type="ARBA" id="ARBA00023160"/>
    </source>
</evidence>
<sequence length="146" mass="15417">MRGPRGLKAVGPYVVTKAMASGVSACLATPFKIHGVNYSISSACATSAHCIGNAVEQIQLGKQDIVFAGGGEELCWEMACEFDAMGALSTKYNDTPEKASRTYDAHRDGFVIAGGGGMVVVEELEHALARGAHIYAEIVALLRRNL</sequence>
<evidence type="ECO:0000256" key="7">
    <source>
        <dbReference type="ARBA" id="ARBA00022832"/>
    </source>
</evidence>
<dbReference type="InterPro" id="IPR014030">
    <property type="entry name" value="Ketoacyl_synth_N"/>
</dbReference>
<proteinExistence type="predicted"/>
<keyword evidence="7" id="KW-0276">Fatty acid metabolism</keyword>
<comment type="pathway">
    <text evidence="2">Lipid metabolism; fatty acid biosynthesis.</text>
</comment>
<keyword evidence="8" id="KW-0443">Lipid metabolism</keyword>
<dbReference type="PROSITE" id="PS00606">
    <property type="entry name" value="KS3_1"/>
    <property type="match status" value="1"/>
</dbReference>
<dbReference type="GO" id="GO:0005829">
    <property type="term" value="C:cytosol"/>
    <property type="evidence" value="ECO:0007669"/>
    <property type="project" value="TreeGrafter"/>
</dbReference>
<name>A0A8S0FQS1_ECOLX</name>
<evidence type="ECO:0000256" key="10">
    <source>
        <dbReference type="ARBA" id="ARBA00039450"/>
    </source>
</evidence>
<evidence type="ECO:0000313" key="17">
    <source>
        <dbReference type="Proteomes" id="UP000467488"/>
    </source>
</evidence>
<dbReference type="AlphaFoldDB" id="A0A8S0FQS1"/>
<keyword evidence="6" id="KW-0808">Transferase</keyword>
<evidence type="ECO:0000256" key="1">
    <source>
        <dbReference type="ARBA" id="ARBA00004496"/>
    </source>
</evidence>
<dbReference type="GO" id="GO:0006633">
    <property type="term" value="P:fatty acid biosynthetic process"/>
    <property type="evidence" value="ECO:0007669"/>
    <property type="project" value="UniProtKB-KW"/>
</dbReference>
<keyword evidence="5" id="KW-0444">Lipid biosynthesis</keyword>
<evidence type="ECO:0000256" key="13">
    <source>
        <dbReference type="ARBA" id="ARBA00048121"/>
    </source>
</evidence>
<dbReference type="Pfam" id="PF00109">
    <property type="entry name" value="ketoacyl-synt"/>
    <property type="match status" value="1"/>
</dbReference>
<comment type="subcellular location">
    <subcellularLocation>
        <location evidence="1">Cytoplasm</location>
    </subcellularLocation>
</comment>
<evidence type="ECO:0000256" key="6">
    <source>
        <dbReference type="ARBA" id="ARBA00022679"/>
    </source>
</evidence>
<dbReference type="EC" id="2.3.1.41" evidence="4"/>